<dbReference type="AlphaFoldDB" id="F0WZG6"/>
<proteinExistence type="predicted"/>
<dbReference type="EMBL" id="FR824470">
    <property type="protein sequence ID" value="CCA26886.1"/>
    <property type="molecule type" value="Genomic_DNA"/>
</dbReference>
<evidence type="ECO:0000313" key="1">
    <source>
        <dbReference type="EMBL" id="CCA26886.1"/>
    </source>
</evidence>
<protein>
    <submittedName>
        <fullName evidence="1">AlNc14C427G11565 protein</fullName>
    </submittedName>
</protein>
<sequence>MGRTYLLLRNAFELQIKALIHISVSQWVKKSDSEGIITPHCVRQALRFGLSACASPLRIPVCEQNESSIRWTNSPEIAWIKHFSIHHNFQAQHFLLNRYSRITRTIVLADKPISSLRLRIRLQIPLMVVQTTSITRR</sequence>
<name>F0WZG6_9STRA</name>
<reference evidence="1" key="1">
    <citation type="journal article" date="2011" name="PLoS Biol.">
        <title>Gene gain and loss during evolution of obligate parasitism in the white rust pathogen of Arabidopsis thaliana.</title>
        <authorList>
            <person name="Kemen E."/>
            <person name="Gardiner A."/>
            <person name="Schultz-Larsen T."/>
            <person name="Kemen A.C."/>
            <person name="Balmuth A.L."/>
            <person name="Robert-Seilaniantz A."/>
            <person name="Bailey K."/>
            <person name="Holub E."/>
            <person name="Studholme D.J."/>
            <person name="Maclean D."/>
            <person name="Jones J.D."/>
        </authorList>
    </citation>
    <scope>NUCLEOTIDE SEQUENCE</scope>
</reference>
<gene>
    <name evidence="1" type="primary">AlNc14C427G11565</name>
    <name evidence="1" type="ORF">ALNC14_130300</name>
</gene>
<dbReference type="HOGENOM" id="CLU_1868939_0_0_1"/>
<accession>F0WZG6</accession>
<reference evidence="1" key="2">
    <citation type="submission" date="2011-02" db="EMBL/GenBank/DDBJ databases">
        <authorList>
            <person name="MacLean D."/>
        </authorList>
    </citation>
    <scope>NUCLEOTIDE SEQUENCE</scope>
</reference>
<organism evidence="1">
    <name type="scientific">Albugo laibachii Nc14</name>
    <dbReference type="NCBI Taxonomy" id="890382"/>
    <lineage>
        <taxon>Eukaryota</taxon>
        <taxon>Sar</taxon>
        <taxon>Stramenopiles</taxon>
        <taxon>Oomycota</taxon>
        <taxon>Peronosporomycetes</taxon>
        <taxon>Albuginales</taxon>
        <taxon>Albuginaceae</taxon>
        <taxon>Albugo</taxon>
    </lineage>
</organism>